<feature type="compositionally biased region" description="Basic residues" evidence="1">
    <location>
        <begin position="43"/>
        <end position="54"/>
    </location>
</feature>
<feature type="compositionally biased region" description="Low complexity" evidence="1">
    <location>
        <begin position="64"/>
        <end position="75"/>
    </location>
</feature>
<protein>
    <submittedName>
        <fullName evidence="2">Uncharacterized protein</fullName>
    </submittedName>
</protein>
<dbReference type="AlphaFoldDB" id="A0A9Q3BNI8"/>
<evidence type="ECO:0000313" key="3">
    <source>
        <dbReference type="Proteomes" id="UP000765509"/>
    </source>
</evidence>
<sequence>MGITLQLDTRYHERKKEKGSNKEKTPPVIGSNSFRPCKDSSSKKNHHKNSKKGKNIQVSKDKLNSSILNKKNNSIGSEKEKRIKEVSFTYCDGKHPIEKLFKGPHNRPGLSRGFPSRKGKS</sequence>
<accession>A0A9Q3BNI8</accession>
<feature type="region of interest" description="Disordered" evidence="1">
    <location>
        <begin position="99"/>
        <end position="121"/>
    </location>
</feature>
<reference evidence="2" key="1">
    <citation type="submission" date="2021-03" db="EMBL/GenBank/DDBJ databases">
        <title>Draft genome sequence of rust myrtle Austropuccinia psidii MF-1, a brazilian biotype.</title>
        <authorList>
            <person name="Quecine M.C."/>
            <person name="Pachon D.M.R."/>
            <person name="Bonatelli M.L."/>
            <person name="Correr F.H."/>
            <person name="Franceschini L.M."/>
            <person name="Leite T.F."/>
            <person name="Margarido G.R.A."/>
            <person name="Almeida C.A."/>
            <person name="Ferrarezi J.A."/>
            <person name="Labate C.A."/>
        </authorList>
    </citation>
    <scope>NUCLEOTIDE SEQUENCE</scope>
    <source>
        <strain evidence="2">MF-1</strain>
    </source>
</reference>
<gene>
    <name evidence="2" type="ORF">O181_007766</name>
</gene>
<comment type="caution">
    <text evidence="2">The sequence shown here is derived from an EMBL/GenBank/DDBJ whole genome shotgun (WGS) entry which is preliminary data.</text>
</comment>
<keyword evidence="3" id="KW-1185">Reference proteome</keyword>
<name>A0A9Q3BNI8_9BASI</name>
<feature type="compositionally biased region" description="Basic and acidic residues" evidence="1">
    <location>
        <begin position="9"/>
        <end position="25"/>
    </location>
</feature>
<feature type="region of interest" description="Disordered" evidence="1">
    <location>
        <begin position="1"/>
        <end position="80"/>
    </location>
</feature>
<dbReference type="Proteomes" id="UP000765509">
    <property type="component" value="Unassembled WGS sequence"/>
</dbReference>
<organism evidence="2 3">
    <name type="scientific">Austropuccinia psidii MF-1</name>
    <dbReference type="NCBI Taxonomy" id="1389203"/>
    <lineage>
        <taxon>Eukaryota</taxon>
        <taxon>Fungi</taxon>
        <taxon>Dikarya</taxon>
        <taxon>Basidiomycota</taxon>
        <taxon>Pucciniomycotina</taxon>
        <taxon>Pucciniomycetes</taxon>
        <taxon>Pucciniales</taxon>
        <taxon>Sphaerophragmiaceae</taxon>
        <taxon>Austropuccinia</taxon>
    </lineage>
</organism>
<proteinExistence type="predicted"/>
<dbReference type="EMBL" id="AVOT02001757">
    <property type="protein sequence ID" value="MBW0468051.1"/>
    <property type="molecule type" value="Genomic_DNA"/>
</dbReference>
<evidence type="ECO:0000313" key="2">
    <source>
        <dbReference type="EMBL" id="MBW0468051.1"/>
    </source>
</evidence>
<evidence type="ECO:0000256" key="1">
    <source>
        <dbReference type="SAM" id="MobiDB-lite"/>
    </source>
</evidence>